<evidence type="ECO:0000313" key="1">
    <source>
        <dbReference type="EMBL" id="MFC5405676.1"/>
    </source>
</evidence>
<gene>
    <name evidence="1" type="ORF">ACFPOF_23265</name>
</gene>
<dbReference type="EMBL" id="JBHSMI010000030">
    <property type="protein sequence ID" value="MFC5405676.1"/>
    <property type="molecule type" value="Genomic_DNA"/>
</dbReference>
<sequence>MYLYKLEVTLEDQIVYMIVMGDSDEEIMNEAEAHLSKYFVAPPKVREIVLVEKKRAAKGTAYVLER</sequence>
<reference evidence="2" key="1">
    <citation type="journal article" date="2019" name="Int. J. Syst. Evol. Microbiol.">
        <title>The Global Catalogue of Microorganisms (GCM) 10K type strain sequencing project: providing services to taxonomists for standard genome sequencing and annotation.</title>
        <authorList>
            <consortium name="The Broad Institute Genomics Platform"/>
            <consortium name="The Broad Institute Genome Sequencing Center for Infectious Disease"/>
            <person name="Wu L."/>
            <person name="Ma J."/>
        </authorList>
    </citation>
    <scope>NUCLEOTIDE SEQUENCE [LARGE SCALE GENOMIC DNA]</scope>
    <source>
        <strain evidence="2">CGMCC 1.18575</strain>
    </source>
</reference>
<organism evidence="1 2">
    <name type="scientific">Cohnella soli</name>
    <dbReference type="NCBI Taxonomy" id="425005"/>
    <lineage>
        <taxon>Bacteria</taxon>
        <taxon>Bacillati</taxon>
        <taxon>Bacillota</taxon>
        <taxon>Bacilli</taxon>
        <taxon>Bacillales</taxon>
        <taxon>Paenibacillaceae</taxon>
        <taxon>Cohnella</taxon>
    </lineage>
</organism>
<comment type="caution">
    <text evidence="1">The sequence shown here is derived from an EMBL/GenBank/DDBJ whole genome shotgun (WGS) entry which is preliminary data.</text>
</comment>
<name>A0ABW0HZT4_9BACL</name>
<evidence type="ECO:0000313" key="2">
    <source>
        <dbReference type="Proteomes" id="UP001596113"/>
    </source>
</evidence>
<proteinExistence type="predicted"/>
<dbReference type="Pfam" id="PF13046">
    <property type="entry name" value="DUF3906"/>
    <property type="match status" value="1"/>
</dbReference>
<dbReference type="InterPro" id="IPR024998">
    <property type="entry name" value="DUF3906"/>
</dbReference>
<dbReference type="Proteomes" id="UP001596113">
    <property type="component" value="Unassembled WGS sequence"/>
</dbReference>
<accession>A0ABW0HZT4</accession>
<keyword evidence="2" id="KW-1185">Reference proteome</keyword>
<protein>
    <submittedName>
        <fullName evidence="1">DUF3906 family protein</fullName>
    </submittedName>
</protein>
<dbReference type="RefSeq" id="WP_378137170.1">
    <property type="nucleotide sequence ID" value="NZ_JBHSMI010000030.1"/>
</dbReference>